<reference evidence="3" key="1">
    <citation type="submission" date="2020-04" db="EMBL/GenBank/DDBJ databases">
        <authorList>
            <person name="Zhang T."/>
        </authorList>
    </citation>
    <scope>NUCLEOTIDE SEQUENCE</scope>
    <source>
        <strain evidence="3">HKST-UBA11</strain>
    </source>
</reference>
<keyword evidence="2" id="KW-1133">Transmembrane helix</keyword>
<keyword evidence="2" id="KW-0472">Membrane</keyword>
<dbReference type="EMBL" id="JAGQLH010000050">
    <property type="protein sequence ID" value="MCA9385852.1"/>
    <property type="molecule type" value="Genomic_DNA"/>
</dbReference>
<name>A0A955L8W1_9BACT</name>
<proteinExistence type="predicted"/>
<evidence type="ECO:0000256" key="2">
    <source>
        <dbReference type="SAM" id="Phobius"/>
    </source>
</evidence>
<dbReference type="AlphaFoldDB" id="A0A955L8W1"/>
<feature type="region of interest" description="Disordered" evidence="1">
    <location>
        <begin position="1"/>
        <end position="27"/>
    </location>
</feature>
<organism evidence="3 4">
    <name type="scientific">Candidatus Dojkabacteria bacterium</name>
    <dbReference type="NCBI Taxonomy" id="2099670"/>
    <lineage>
        <taxon>Bacteria</taxon>
        <taxon>Candidatus Dojkabacteria</taxon>
    </lineage>
</organism>
<protein>
    <submittedName>
        <fullName evidence="3">Uncharacterized protein</fullName>
    </submittedName>
</protein>
<feature type="transmembrane region" description="Helical" evidence="2">
    <location>
        <begin position="370"/>
        <end position="390"/>
    </location>
</feature>
<accession>A0A955L8W1</accession>
<comment type="caution">
    <text evidence="3">The sequence shown here is derived from an EMBL/GenBank/DDBJ whole genome shotgun (WGS) entry which is preliminary data.</text>
</comment>
<gene>
    <name evidence="3" type="ORF">KC717_04345</name>
</gene>
<evidence type="ECO:0000313" key="3">
    <source>
        <dbReference type="EMBL" id="MCA9385852.1"/>
    </source>
</evidence>
<feature type="transmembrane region" description="Helical" evidence="2">
    <location>
        <begin position="396"/>
        <end position="415"/>
    </location>
</feature>
<reference evidence="3" key="2">
    <citation type="journal article" date="2021" name="Microbiome">
        <title>Successional dynamics and alternative stable states in a saline activated sludge microbial community over 9 years.</title>
        <authorList>
            <person name="Wang Y."/>
            <person name="Ye J."/>
            <person name="Ju F."/>
            <person name="Liu L."/>
            <person name="Boyd J.A."/>
            <person name="Deng Y."/>
            <person name="Parks D.H."/>
            <person name="Jiang X."/>
            <person name="Yin X."/>
            <person name="Woodcroft B.J."/>
            <person name="Tyson G.W."/>
            <person name="Hugenholtz P."/>
            <person name="Polz M.F."/>
            <person name="Zhang T."/>
        </authorList>
    </citation>
    <scope>NUCLEOTIDE SEQUENCE</scope>
    <source>
        <strain evidence="3">HKST-UBA11</strain>
    </source>
</reference>
<evidence type="ECO:0000313" key="4">
    <source>
        <dbReference type="Proteomes" id="UP000754563"/>
    </source>
</evidence>
<sequence length="507" mass="57755">MAEARSRLDRLRDQKQEQVEKKERQEDRLDRLRSDFAKIRYEKRVDWYQNSSTESHTPEQIIEQIINTIHQLENSNQRTIGLIDRIDSEIEVEETRLQNEIPERMQQVREALVRDNPAIQAMELREILDETSEDNEKKLLGSVRQAVEAYRNQLSFEELRDFDQALGQEGLTKKLGIRELDNEFNEEKKSEGYKLAERVVVDFADKAGDYGDLQGYWDTSVLPEINNIVPTGLSERAIQNLENQFRRLAINRRQERMLVNDLSREANEIFERIMDGLDFNAGGAYVSAEGVVNFQAIEAEIRSQADRLSPDLSDEQRNLIASKAIEMIPVRVKAELEDEEKRANSRSEMRIAEGEVTSAKFKRIVDAFKGLGKGLAGSLPLGLIILIASIGGPAGLAYGPAILGTLIPGGLFAVGRDQFKERFSKERKMEQRDSELAIIAAKKYKGEMLATDAMKLRREGQVRDMLRKYYRDILGPIETGMATSRIAQELNQNAQGVRNANFNFATA</sequence>
<dbReference type="Proteomes" id="UP000754563">
    <property type="component" value="Unassembled WGS sequence"/>
</dbReference>
<evidence type="ECO:0000256" key="1">
    <source>
        <dbReference type="SAM" id="MobiDB-lite"/>
    </source>
</evidence>
<keyword evidence="2" id="KW-0812">Transmembrane</keyword>